<dbReference type="PANTHER" id="PTHR35807">
    <property type="entry name" value="TRANSCRIPTIONAL REGULATOR REDD-RELATED"/>
    <property type="match status" value="1"/>
</dbReference>
<keyword evidence="3 5" id="KW-0238">DNA-binding</keyword>
<accession>A0A7W7CI60</accession>
<dbReference type="EMBL" id="JACHMH010000001">
    <property type="protein sequence ID" value="MBB4681437.1"/>
    <property type="molecule type" value="Genomic_DNA"/>
</dbReference>
<gene>
    <name evidence="7" type="ORF">HNR67_007555</name>
</gene>
<dbReference type="Gene3D" id="1.25.40.10">
    <property type="entry name" value="Tetratricopeptide repeat domain"/>
    <property type="match status" value="4"/>
</dbReference>
<evidence type="ECO:0000313" key="7">
    <source>
        <dbReference type="EMBL" id="MBB4681437.1"/>
    </source>
</evidence>
<dbReference type="SUPFAM" id="SSF46894">
    <property type="entry name" value="C-terminal effector domain of the bipartite response regulators"/>
    <property type="match status" value="1"/>
</dbReference>
<dbReference type="Gene3D" id="3.40.50.300">
    <property type="entry name" value="P-loop containing nucleotide triphosphate hydrolases"/>
    <property type="match status" value="1"/>
</dbReference>
<comment type="similarity">
    <text evidence="1">Belongs to the AfsR/DnrI/RedD regulatory family.</text>
</comment>
<keyword evidence="8" id="KW-1185">Reference proteome</keyword>
<feature type="DNA-binding region" description="OmpR/PhoB-type" evidence="5">
    <location>
        <begin position="1"/>
        <end position="89"/>
    </location>
</feature>
<comment type="caution">
    <text evidence="7">The sequence shown here is derived from an EMBL/GenBank/DDBJ whole genome shotgun (WGS) entry which is preliminary data.</text>
</comment>
<dbReference type="GO" id="GO:0000160">
    <property type="term" value="P:phosphorelay signal transduction system"/>
    <property type="evidence" value="ECO:0007669"/>
    <property type="project" value="InterPro"/>
</dbReference>
<proteinExistence type="inferred from homology"/>
<dbReference type="SUPFAM" id="SSF52540">
    <property type="entry name" value="P-loop containing nucleoside triphosphate hydrolases"/>
    <property type="match status" value="1"/>
</dbReference>
<dbReference type="GO" id="GO:0003677">
    <property type="term" value="F:DNA binding"/>
    <property type="evidence" value="ECO:0007669"/>
    <property type="project" value="UniProtKB-UniRule"/>
</dbReference>
<dbReference type="InterPro" id="IPR036388">
    <property type="entry name" value="WH-like_DNA-bd_sf"/>
</dbReference>
<dbReference type="SMART" id="SM00028">
    <property type="entry name" value="TPR"/>
    <property type="match status" value="8"/>
</dbReference>
<dbReference type="InterPro" id="IPR005158">
    <property type="entry name" value="BTAD"/>
</dbReference>
<evidence type="ECO:0000256" key="5">
    <source>
        <dbReference type="PROSITE-ProRule" id="PRU01091"/>
    </source>
</evidence>
<dbReference type="SUPFAM" id="SSF48452">
    <property type="entry name" value="TPR-like"/>
    <property type="match status" value="3"/>
</dbReference>
<evidence type="ECO:0000259" key="6">
    <source>
        <dbReference type="PROSITE" id="PS51755"/>
    </source>
</evidence>
<dbReference type="PROSITE" id="PS51755">
    <property type="entry name" value="OMPR_PHOB"/>
    <property type="match status" value="1"/>
</dbReference>
<keyword evidence="2" id="KW-0805">Transcription regulation</keyword>
<dbReference type="InterPro" id="IPR002182">
    <property type="entry name" value="NB-ARC"/>
</dbReference>
<dbReference type="Pfam" id="PF13374">
    <property type="entry name" value="TPR_10"/>
    <property type="match status" value="1"/>
</dbReference>
<dbReference type="InterPro" id="IPR001867">
    <property type="entry name" value="OmpR/PhoB-type_DNA-bd"/>
</dbReference>
<evidence type="ECO:0000256" key="2">
    <source>
        <dbReference type="ARBA" id="ARBA00023015"/>
    </source>
</evidence>
<reference evidence="7 8" key="1">
    <citation type="submission" date="2020-08" db="EMBL/GenBank/DDBJ databases">
        <title>Sequencing the genomes of 1000 actinobacteria strains.</title>
        <authorList>
            <person name="Klenk H.-P."/>
        </authorList>
    </citation>
    <scope>NUCLEOTIDE SEQUENCE [LARGE SCALE GENOMIC DNA]</scope>
    <source>
        <strain evidence="7 8">DSM 44230</strain>
    </source>
</reference>
<sequence length="1070" mass="115147">MLGTVSVEVDGTPVPLGGAKPRTLLAALLARAGDAVRPAHLVDLIWSAAPPASARAVVQTYASTLRSALRKAGAPDLIVGDEAGYRVVLGAARYDAREFTEAVQAARDLLARAEFEPGAALLREALRLWRGPAFTGLGGGFLLAEAERLDELRMAALEMRCTADLACGRHERLVPELRGLVAEYPLRESFWALLMHALLRSGQQSAALAAYEQIRSTLREEFGTDPGQQLLEAYELALRDEPRPVATPSAEVPMQLPADLASFAGRTADLAALDALLPEPGCSAPRTIALVGPGGIGKTALAVHWAHRVRAGFPDGQLFVDLRGYDPVSSVSIEQTLTACLRALGVSAQRVPVTLDEQVALYRSLLAGKRVLLVLDNVANAGQVRPLLPPGSGCVALVTSRSDLRSLTVLNDARVRYLDVLTAEDSHDLLAELCGPELLAAEPADARLLAALCGHLPLALRIAAANLHGRRHTRVSDYVLALREDRLAELAVEDDPAVAVRATFHLSYQALDPATRQLFRLLSQAPGPDFSQAAAVALAGPAAGVRRSLDRLVSASLLTRSPAGRYQFHDLICHYATDLAREEDTPEVLHAAETRLYDHYLATASAGTSLFYAGVRQLRRIPATEANPFTDGEAALRWLDEERVNLIAAAERAAAVPGIRHYSGRFADALRGYFSGRGYAADGLALCTAALAAARESGDAQAEATVHALRGLIFYNLSDYERSITEHELALAANDREPNPVAEMECLHHLGRVYAQLGIPREAMAYHERALAIATGIGDELIEAREVNYVGVAHLSLGNIDEATRAHTRALDITGRLDDKIVRLRAWNGLGLTHWTAGRLAEAADCHRECVELCRRWGLEYNLAAALVCLAETCCDLGRYEDAARHAREALERGQQIGERRHEASALEINATVRRRLGHHRESIQGYTDALALATRIKFRYGEASALIGLSAAHRAEGRPAEAATYARQALTRMRETDMRVLEIAGLTELAACHLALGKPAEAGAQAERALAMAVKDGQRLSQARALGVLGQVRLAEGDGATAAGHWRSALEIFTEIGAPEAAEITELLR</sequence>
<organism evidence="7 8">
    <name type="scientific">Crossiella cryophila</name>
    <dbReference type="NCBI Taxonomy" id="43355"/>
    <lineage>
        <taxon>Bacteria</taxon>
        <taxon>Bacillati</taxon>
        <taxon>Actinomycetota</taxon>
        <taxon>Actinomycetes</taxon>
        <taxon>Pseudonocardiales</taxon>
        <taxon>Pseudonocardiaceae</taxon>
        <taxon>Crossiella</taxon>
    </lineage>
</organism>
<dbReference type="GO" id="GO:0043531">
    <property type="term" value="F:ADP binding"/>
    <property type="evidence" value="ECO:0007669"/>
    <property type="project" value="InterPro"/>
</dbReference>
<dbReference type="InterPro" id="IPR051677">
    <property type="entry name" value="AfsR-DnrI-RedD_regulator"/>
</dbReference>
<dbReference type="Gene3D" id="1.10.10.10">
    <property type="entry name" value="Winged helix-like DNA-binding domain superfamily/Winged helix DNA-binding domain"/>
    <property type="match status" value="1"/>
</dbReference>
<evidence type="ECO:0000256" key="1">
    <source>
        <dbReference type="ARBA" id="ARBA00005820"/>
    </source>
</evidence>
<evidence type="ECO:0000313" key="8">
    <source>
        <dbReference type="Proteomes" id="UP000533598"/>
    </source>
</evidence>
<dbReference type="InterPro" id="IPR027417">
    <property type="entry name" value="P-loop_NTPase"/>
</dbReference>
<dbReference type="InterPro" id="IPR016032">
    <property type="entry name" value="Sig_transdc_resp-reg_C-effctor"/>
</dbReference>
<dbReference type="Pfam" id="PF03704">
    <property type="entry name" value="BTAD"/>
    <property type="match status" value="1"/>
</dbReference>
<dbReference type="Proteomes" id="UP000533598">
    <property type="component" value="Unassembled WGS sequence"/>
</dbReference>
<dbReference type="PRINTS" id="PR00364">
    <property type="entry name" value="DISEASERSIST"/>
</dbReference>
<dbReference type="InterPro" id="IPR019734">
    <property type="entry name" value="TPR_rpt"/>
</dbReference>
<evidence type="ECO:0000256" key="4">
    <source>
        <dbReference type="ARBA" id="ARBA00023163"/>
    </source>
</evidence>
<dbReference type="InterPro" id="IPR011990">
    <property type="entry name" value="TPR-like_helical_dom_sf"/>
</dbReference>
<evidence type="ECO:0000256" key="3">
    <source>
        <dbReference type="ARBA" id="ARBA00023125"/>
    </source>
</evidence>
<dbReference type="SMART" id="SM01043">
    <property type="entry name" value="BTAD"/>
    <property type="match status" value="1"/>
</dbReference>
<protein>
    <submittedName>
        <fullName evidence="7">DNA-binding SARP family transcriptional activator</fullName>
    </submittedName>
</protein>
<feature type="domain" description="OmpR/PhoB-type" evidence="6">
    <location>
        <begin position="1"/>
        <end position="89"/>
    </location>
</feature>
<dbReference type="Pfam" id="PF13424">
    <property type="entry name" value="TPR_12"/>
    <property type="match status" value="2"/>
</dbReference>
<dbReference type="PANTHER" id="PTHR35807:SF1">
    <property type="entry name" value="TRANSCRIPTIONAL REGULATOR REDD"/>
    <property type="match status" value="1"/>
</dbReference>
<dbReference type="CDD" id="cd15831">
    <property type="entry name" value="BTAD"/>
    <property type="match status" value="1"/>
</dbReference>
<dbReference type="AlphaFoldDB" id="A0A7W7CI60"/>
<name>A0A7W7CI60_9PSEU</name>
<dbReference type="RefSeq" id="WP_185008010.1">
    <property type="nucleotide sequence ID" value="NZ_BAAAUI010000008.1"/>
</dbReference>
<keyword evidence="4" id="KW-0804">Transcription</keyword>
<dbReference type="Pfam" id="PF00931">
    <property type="entry name" value="NB-ARC"/>
    <property type="match status" value="1"/>
</dbReference>
<dbReference type="SMART" id="SM00862">
    <property type="entry name" value="Trans_reg_C"/>
    <property type="match status" value="1"/>
</dbReference>
<dbReference type="GO" id="GO:0006355">
    <property type="term" value="P:regulation of DNA-templated transcription"/>
    <property type="evidence" value="ECO:0007669"/>
    <property type="project" value="InterPro"/>
</dbReference>